<comment type="catalytic activity">
    <reaction evidence="1 6">
        <text>[protein]-peptidylproline (omega=180) = [protein]-peptidylproline (omega=0)</text>
        <dbReference type="Rhea" id="RHEA:16237"/>
        <dbReference type="Rhea" id="RHEA-COMP:10747"/>
        <dbReference type="Rhea" id="RHEA-COMP:10748"/>
        <dbReference type="ChEBI" id="CHEBI:83833"/>
        <dbReference type="ChEBI" id="CHEBI:83834"/>
        <dbReference type="EC" id="5.2.1.8"/>
    </reaction>
</comment>
<evidence type="ECO:0000256" key="1">
    <source>
        <dbReference type="ARBA" id="ARBA00000971"/>
    </source>
</evidence>
<comment type="caution">
    <text evidence="8">The sequence shown here is derived from an EMBL/GenBank/DDBJ whole genome shotgun (WGS) entry which is preliminary data.</text>
</comment>
<dbReference type="PANTHER" id="PTHR10516">
    <property type="entry name" value="PEPTIDYL-PROLYL CIS-TRANS ISOMERASE"/>
    <property type="match status" value="1"/>
</dbReference>
<evidence type="ECO:0000256" key="6">
    <source>
        <dbReference type="PROSITE-ProRule" id="PRU00277"/>
    </source>
</evidence>
<sequence>MGVTRKIITKGNGADRPKAGDSVTIEYTGNLYDEAKGSKNDFRGKQFDTSKGRGPFKTEIGVGKVIKGWDEGVTGMTLGEKSILTISGYEHTSQGTEAMFHVRDETRCQMANNSQTYSDYAYGERGFPGLIPPNASLVL</sequence>
<dbReference type="EMBL" id="CAJPDR010000004">
    <property type="protein sequence ID" value="CAF9904284.1"/>
    <property type="molecule type" value="Genomic_DNA"/>
</dbReference>
<dbReference type="Gene3D" id="3.10.50.40">
    <property type="match status" value="1"/>
</dbReference>
<evidence type="ECO:0000259" key="7">
    <source>
        <dbReference type="PROSITE" id="PS50059"/>
    </source>
</evidence>
<reference evidence="8" key="1">
    <citation type="submission" date="2021-03" db="EMBL/GenBank/DDBJ databases">
        <authorList>
            <person name="Tagirdzhanova G."/>
        </authorList>
    </citation>
    <scope>NUCLEOTIDE SEQUENCE</scope>
</reference>
<dbReference type="GO" id="GO:0005737">
    <property type="term" value="C:cytoplasm"/>
    <property type="evidence" value="ECO:0007669"/>
    <property type="project" value="TreeGrafter"/>
</dbReference>
<evidence type="ECO:0000313" key="8">
    <source>
        <dbReference type="EMBL" id="CAF9904284.1"/>
    </source>
</evidence>
<protein>
    <recommendedName>
        <fullName evidence="2 6">peptidylprolyl isomerase</fullName>
        <ecNumber evidence="2 6">5.2.1.8</ecNumber>
    </recommendedName>
</protein>
<organism evidence="8 9">
    <name type="scientific">Alectoria fallacina</name>
    <dbReference type="NCBI Taxonomy" id="1903189"/>
    <lineage>
        <taxon>Eukaryota</taxon>
        <taxon>Fungi</taxon>
        <taxon>Dikarya</taxon>
        <taxon>Ascomycota</taxon>
        <taxon>Pezizomycotina</taxon>
        <taxon>Lecanoromycetes</taxon>
        <taxon>OSLEUM clade</taxon>
        <taxon>Lecanoromycetidae</taxon>
        <taxon>Lecanorales</taxon>
        <taxon>Lecanorineae</taxon>
        <taxon>Parmeliaceae</taxon>
        <taxon>Alectoria</taxon>
    </lineage>
</organism>
<dbReference type="GO" id="GO:0003755">
    <property type="term" value="F:peptidyl-prolyl cis-trans isomerase activity"/>
    <property type="evidence" value="ECO:0007669"/>
    <property type="project" value="UniProtKB-KW"/>
</dbReference>
<evidence type="ECO:0000313" key="9">
    <source>
        <dbReference type="Proteomes" id="UP000664203"/>
    </source>
</evidence>
<keyword evidence="9" id="KW-1185">Reference proteome</keyword>
<keyword evidence="3 6" id="KW-0697">Rotamase</keyword>
<feature type="domain" description="PPIase FKBP-type" evidence="7">
    <location>
        <begin position="20"/>
        <end position="139"/>
    </location>
</feature>
<evidence type="ECO:0000256" key="4">
    <source>
        <dbReference type="ARBA" id="ARBA00023235"/>
    </source>
</evidence>
<dbReference type="OrthoDB" id="1902587at2759"/>
<evidence type="ECO:0000256" key="5">
    <source>
        <dbReference type="ARBA" id="ARBA00038106"/>
    </source>
</evidence>
<gene>
    <name evidence="8" type="ORF">ALECFALPRED_006242</name>
</gene>
<comment type="similarity">
    <text evidence="5">Belongs to the FKBP-type PPIase family. FKBP1 subfamily.</text>
</comment>
<keyword evidence="4 6" id="KW-0413">Isomerase</keyword>
<name>A0A8H3I8I7_9LECA</name>
<dbReference type="SUPFAM" id="SSF54534">
    <property type="entry name" value="FKBP-like"/>
    <property type="match status" value="1"/>
</dbReference>
<evidence type="ECO:0000256" key="3">
    <source>
        <dbReference type="ARBA" id="ARBA00023110"/>
    </source>
</evidence>
<dbReference type="InterPro" id="IPR050689">
    <property type="entry name" value="FKBP-type_PPIase"/>
</dbReference>
<dbReference type="EC" id="5.2.1.8" evidence="2 6"/>
<dbReference type="PANTHER" id="PTHR10516:SF447">
    <property type="entry name" value="FK506-BINDING PROTEIN 1B"/>
    <property type="match status" value="1"/>
</dbReference>
<dbReference type="InterPro" id="IPR001179">
    <property type="entry name" value="PPIase_FKBP_dom"/>
</dbReference>
<proteinExistence type="inferred from homology"/>
<dbReference type="InterPro" id="IPR046357">
    <property type="entry name" value="PPIase_dom_sf"/>
</dbReference>
<dbReference type="Proteomes" id="UP000664203">
    <property type="component" value="Unassembled WGS sequence"/>
</dbReference>
<accession>A0A8H3I8I7</accession>
<dbReference type="PROSITE" id="PS50059">
    <property type="entry name" value="FKBP_PPIASE"/>
    <property type="match status" value="1"/>
</dbReference>
<dbReference type="AlphaFoldDB" id="A0A8H3I8I7"/>
<evidence type="ECO:0000256" key="2">
    <source>
        <dbReference type="ARBA" id="ARBA00013194"/>
    </source>
</evidence>
<dbReference type="Pfam" id="PF00254">
    <property type="entry name" value="FKBP_C"/>
    <property type="match status" value="1"/>
</dbReference>